<accession>A0ABT5A176</accession>
<feature type="domain" description="Putative restriction endonuclease" evidence="1">
    <location>
        <begin position="20"/>
        <end position="193"/>
    </location>
</feature>
<reference evidence="2 3" key="1">
    <citation type="submission" date="2023-01" db="EMBL/GenBank/DDBJ databases">
        <title>Genomes from the Australian National Cyanobacteria Reference Collection.</title>
        <authorList>
            <person name="Willis A."/>
            <person name="Lee E.M.F."/>
        </authorList>
    </citation>
    <scope>NUCLEOTIDE SEQUENCE [LARGE SCALE GENOMIC DNA]</scope>
    <source>
        <strain evidence="2 3">CS-537/01</strain>
    </source>
</reference>
<name>A0ABT5A176_9CYAN</name>
<proteinExistence type="predicted"/>
<evidence type="ECO:0000313" key="2">
    <source>
        <dbReference type="EMBL" id="MDB9485691.1"/>
    </source>
</evidence>
<dbReference type="Proteomes" id="UP001212123">
    <property type="component" value="Unassembled WGS sequence"/>
</dbReference>
<dbReference type="InterPro" id="IPR012296">
    <property type="entry name" value="Nuclease_put_TT1808"/>
</dbReference>
<comment type="caution">
    <text evidence="2">The sequence shown here is derived from an EMBL/GenBank/DDBJ whole genome shotgun (WGS) entry which is preliminary data.</text>
</comment>
<organism evidence="2 3">
    <name type="scientific">Dolichospermum circinale CS-537/01</name>
    <dbReference type="NCBI Taxonomy" id="3021739"/>
    <lineage>
        <taxon>Bacteria</taxon>
        <taxon>Bacillati</taxon>
        <taxon>Cyanobacteriota</taxon>
        <taxon>Cyanophyceae</taxon>
        <taxon>Nostocales</taxon>
        <taxon>Aphanizomenonaceae</taxon>
        <taxon>Dolichospermum</taxon>
        <taxon>Dolichospermum circinale</taxon>
    </lineage>
</organism>
<dbReference type="GO" id="GO:0004519">
    <property type="term" value="F:endonuclease activity"/>
    <property type="evidence" value="ECO:0007669"/>
    <property type="project" value="UniProtKB-KW"/>
</dbReference>
<dbReference type="Gene3D" id="3.90.1570.10">
    <property type="entry name" value="tt1808, chain A"/>
    <property type="match status" value="1"/>
</dbReference>
<keyword evidence="2" id="KW-0378">Hydrolase</keyword>
<gene>
    <name evidence="2" type="ORF">PN492_03880</name>
</gene>
<keyword evidence="2" id="KW-0540">Nuclease</keyword>
<dbReference type="InterPro" id="IPR008538">
    <property type="entry name" value="Uma2"/>
</dbReference>
<dbReference type="Pfam" id="PF05685">
    <property type="entry name" value="Uma2"/>
    <property type="match status" value="1"/>
</dbReference>
<protein>
    <submittedName>
        <fullName evidence="2">Uma2 family endonuclease</fullName>
    </submittedName>
</protein>
<evidence type="ECO:0000313" key="3">
    <source>
        <dbReference type="Proteomes" id="UP001212123"/>
    </source>
</evidence>
<keyword evidence="2" id="KW-0255">Endonuclease</keyword>
<keyword evidence="3" id="KW-1185">Reference proteome</keyword>
<dbReference type="SUPFAM" id="SSF52980">
    <property type="entry name" value="Restriction endonuclease-like"/>
    <property type="match status" value="1"/>
</dbReference>
<dbReference type="RefSeq" id="WP_271804860.1">
    <property type="nucleotide sequence ID" value="NZ_JAQMTU010000025.1"/>
</dbReference>
<dbReference type="PANTHER" id="PTHR47152">
    <property type="entry name" value="SLR2084 PROTEIN-RELATED"/>
    <property type="match status" value="1"/>
</dbReference>
<dbReference type="EMBL" id="JAQMTU010000025">
    <property type="protein sequence ID" value="MDB9485691.1"/>
    <property type="molecule type" value="Genomic_DNA"/>
</dbReference>
<dbReference type="InterPro" id="IPR011335">
    <property type="entry name" value="Restrct_endonuc-II-like"/>
</dbReference>
<dbReference type="CDD" id="cd06260">
    <property type="entry name" value="DUF820-like"/>
    <property type="match status" value="1"/>
</dbReference>
<evidence type="ECO:0000259" key="1">
    <source>
        <dbReference type="Pfam" id="PF05685"/>
    </source>
</evidence>
<sequence length="215" mass="24728">MIITEIPTQLLTNNWITATWDEYIQVIENFADKKAKSYYHHGKMRIEISPIGNDHACYHSIIIFAVNLFATIKGIKFNSKDNCTYRKIGFQEVQPDVSYYIAEKANAIPYGTAIINLDVYPVPDLVIEVANTSLADDQGEKRLMYENMGIPEYWVLDVQNLQIIPFIIENGESRRINESQVLPGLQISLLNEALRKTRQMDHSQVCAWLLSQFQQ</sequence>